<accession>A0A2Z3GZK9</accession>
<dbReference type="RefSeq" id="WP_010044944.1">
    <property type="nucleotide sequence ID" value="NZ_CP025958.1"/>
</dbReference>
<dbReference type="Gene3D" id="3.30.540.10">
    <property type="entry name" value="Fructose-1,6-Bisphosphatase, subunit A, domain 1"/>
    <property type="match status" value="1"/>
</dbReference>
<reference evidence="2 3" key="1">
    <citation type="submission" date="2018-01" db="EMBL/GenBank/DDBJ databases">
        <title>G. obscuriglobus.</title>
        <authorList>
            <person name="Franke J."/>
            <person name="Blomberg W."/>
            <person name="Selmecki A."/>
        </authorList>
    </citation>
    <scope>NUCLEOTIDE SEQUENCE [LARGE SCALE GENOMIC DNA]</scope>
    <source>
        <strain evidence="2 3">DSM 5831</strain>
    </source>
</reference>
<keyword evidence="1" id="KW-0460">Magnesium</keyword>
<dbReference type="PANTHER" id="PTHR20854">
    <property type="entry name" value="INOSITOL MONOPHOSPHATASE"/>
    <property type="match status" value="1"/>
</dbReference>
<feature type="binding site" evidence="1">
    <location>
        <position position="545"/>
    </location>
    <ligand>
        <name>Mg(2+)</name>
        <dbReference type="ChEBI" id="CHEBI:18420"/>
        <label>1</label>
        <note>catalytic</note>
    </ligand>
</feature>
<keyword evidence="1" id="KW-0479">Metal-binding</keyword>
<dbReference type="GO" id="GO:0046872">
    <property type="term" value="F:metal ion binding"/>
    <property type="evidence" value="ECO:0007669"/>
    <property type="project" value="UniProtKB-KW"/>
</dbReference>
<dbReference type="GO" id="GO:0007165">
    <property type="term" value="P:signal transduction"/>
    <property type="evidence" value="ECO:0007669"/>
    <property type="project" value="TreeGrafter"/>
</dbReference>
<dbReference type="Proteomes" id="UP000245802">
    <property type="component" value="Chromosome"/>
</dbReference>
<feature type="binding site" evidence="1">
    <location>
        <position position="546"/>
    </location>
    <ligand>
        <name>Mg(2+)</name>
        <dbReference type="ChEBI" id="CHEBI:18420"/>
        <label>1</label>
        <note>catalytic</note>
    </ligand>
</feature>
<dbReference type="CDD" id="cd01637">
    <property type="entry name" value="IMPase_like"/>
    <property type="match status" value="1"/>
</dbReference>
<dbReference type="KEGG" id="gog:C1280_04215"/>
<evidence type="ECO:0000313" key="2">
    <source>
        <dbReference type="EMBL" id="AWM36295.1"/>
    </source>
</evidence>
<dbReference type="PANTHER" id="PTHR20854:SF4">
    <property type="entry name" value="INOSITOL-1-MONOPHOSPHATASE-RELATED"/>
    <property type="match status" value="1"/>
</dbReference>
<feature type="binding site" evidence="1">
    <location>
        <position position="681"/>
    </location>
    <ligand>
        <name>Mg(2+)</name>
        <dbReference type="ChEBI" id="CHEBI:18420"/>
        <label>1</label>
        <note>catalytic</note>
    </ligand>
</feature>
<dbReference type="GO" id="GO:0008934">
    <property type="term" value="F:inositol monophosphate 1-phosphatase activity"/>
    <property type="evidence" value="ECO:0007669"/>
    <property type="project" value="TreeGrafter"/>
</dbReference>
<organism evidence="2 3">
    <name type="scientific">Gemmata obscuriglobus</name>
    <dbReference type="NCBI Taxonomy" id="114"/>
    <lineage>
        <taxon>Bacteria</taxon>
        <taxon>Pseudomonadati</taxon>
        <taxon>Planctomycetota</taxon>
        <taxon>Planctomycetia</taxon>
        <taxon>Gemmatales</taxon>
        <taxon>Gemmataceae</taxon>
        <taxon>Gemmata</taxon>
    </lineage>
</organism>
<dbReference type="GO" id="GO:0006020">
    <property type="term" value="P:inositol metabolic process"/>
    <property type="evidence" value="ECO:0007669"/>
    <property type="project" value="TreeGrafter"/>
</dbReference>
<evidence type="ECO:0000313" key="3">
    <source>
        <dbReference type="Proteomes" id="UP000245802"/>
    </source>
</evidence>
<feature type="binding site" evidence="1">
    <location>
        <position position="543"/>
    </location>
    <ligand>
        <name>Mg(2+)</name>
        <dbReference type="ChEBI" id="CHEBI:18420"/>
        <label>1</label>
        <note>catalytic</note>
    </ligand>
</feature>
<proteinExistence type="predicted"/>
<dbReference type="EMBL" id="CP025958">
    <property type="protein sequence ID" value="AWM36295.1"/>
    <property type="molecule type" value="Genomic_DNA"/>
</dbReference>
<dbReference type="InterPro" id="IPR000760">
    <property type="entry name" value="Inositol_monophosphatase-like"/>
</dbReference>
<dbReference type="PRINTS" id="PR00377">
    <property type="entry name" value="IMPHPHTASES"/>
</dbReference>
<keyword evidence="3" id="KW-1185">Reference proteome</keyword>
<dbReference type="Gene3D" id="3.40.190.80">
    <property type="match status" value="1"/>
</dbReference>
<dbReference type="Pfam" id="PF00459">
    <property type="entry name" value="Inositol_P"/>
    <property type="match status" value="1"/>
</dbReference>
<dbReference type="SUPFAM" id="SSF56655">
    <property type="entry name" value="Carbohydrate phosphatase"/>
    <property type="match status" value="1"/>
</dbReference>
<name>A0A2Z3GZK9_9BACT</name>
<comment type="cofactor">
    <cofactor evidence="1">
        <name>Mg(2+)</name>
        <dbReference type="ChEBI" id="CHEBI:18420"/>
    </cofactor>
</comment>
<feature type="binding site" evidence="1">
    <location>
        <position position="523"/>
    </location>
    <ligand>
        <name>Mg(2+)</name>
        <dbReference type="ChEBI" id="CHEBI:18420"/>
        <label>1</label>
        <note>catalytic</note>
    </ligand>
</feature>
<dbReference type="OrthoDB" id="9772456at2"/>
<gene>
    <name evidence="2" type="ORF">C1280_04215</name>
</gene>
<evidence type="ECO:0000256" key="1">
    <source>
        <dbReference type="PIRSR" id="PIRSR600760-2"/>
    </source>
</evidence>
<sequence length="748" mass="81868">MPFDPQLSARAATRDYFVRRAERFPGLVVLLDEFLADPTLGRASHLLRAYFRAHRAGDVEALRALTWTFADKRVVRAVVDSVLADEEALKAIAARSYPHPIGFDKLVLADDRAAGFKLRLHVYWRGANFASLERLHLHRFEMASAVVTGELTNHVWRVTGFRPSGDLLAAVDLAPADPLRANTRRTAPVYAGYRRDAGGALRKTYLGEATIERGASETFTSGDAYAQPLEDAHFVETNAETGFANGDFCSTVYVHGPALVDRAGRALPVLFEDARLPDDDATVPTIPALAVEQLRGCLVRYRDTLTEILSFYDWLYDPKHGRNLSVGMIAGYLLCEEFRTPHAIDVFERRYDDCKGVLDRYEGVLSDVLDGRTDRLSDADRSTRYVRLLVAKARAHPDGPRAWLGEYGSLRKEMWRYFGALRGEVSPRITVLKPIWDGVVKRKLPGGMHYGHVGAMIEAAFEANAIAMRHFEAHSLGPRGGAGELVATFKDEHNIASAVDDEIEERVRRVLHAHYPAYRFCGEEHGDADDTAPVAGARRFLVDPLDGTRNFLGRRQEFGVSLACQEWTGAGWSTTDAVVSHPASGRIFWAERGQGAFVIERNDFEHRGAAFAAPVDAAEPLRNQIIDYSARGLDLGAQTEVFRELVVRNAAVRNSGSVALILAYMAGSGGAGAIITANDYDVAAGVLIAHEAGACVSQLVFRSGGEERTCTVAGANDRIHVALAALVRAQIAKHGGEVLGETPAAPQA</sequence>
<protein>
    <submittedName>
        <fullName evidence="2">Inositol monophosphatase family protein</fullName>
    </submittedName>
</protein>
<dbReference type="AlphaFoldDB" id="A0A2Z3GZK9"/>